<keyword evidence="2" id="KW-1185">Reference proteome</keyword>
<dbReference type="RefSeq" id="WP_377940953.1">
    <property type="nucleotide sequence ID" value="NZ_JBHUCX010000007.1"/>
</dbReference>
<evidence type="ECO:0000313" key="2">
    <source>
        <dbReference type="Proteomes" id="UP001597079"/>
    </source>
</evidence>
<proteinExistence type="predicted"/>
<name>A0ABW4JES5_9BACL</name>
<reference evidence="2" key="1">
    <citation type="journal article" date="2019" name="Int. J. Syst. Evol. Microbiol.">
        <title>The Global Catalogue of Microorganisms (GCM) 10K type strain sequencing project: providing services to taxonomists for standard genome sequencing and annotation.</title>
        <authorList>
            <consortium name="The Broad Institute Genomics Platform"/>
            <consortium name="The Broad Institute Genome Sequencing Center for Infectious Disease"/>
            <person name="Wu L."/>
            <person name="Ma J."/>
        </authorList>
    </citation>
    <scope>NUCLEOTIDE SEQUENCE [LARGE SCALE GENOMIC DNA]</scope>
    <source>
        <strain evidence="2">CGMCC 1.12286</strain>
    </source>
</reference>
<protein>
    <submittedName>
        <fullName evidence="1">Uncharacterized protein</fullName>
    </submittedName>
</protein>
<accession>A0ABW4JES5</accession>
<comment type="caution">
    <text evidence="1">The sequence shown here is derived from an EMBL/GenBank/DDBJ whole genome shotgun (WGS) entry which is preliminary data.</text>
</comment>
<gene>
    <name evidence="1" type="ORF">ACFSB2_02190</name>
</gene>
<sequence>MASTLPPLLSIADLQTRWDWTRQGIHRRMELDPDFPEPIMTVSNGKIRLFLESDIEEYEKLKPWTTDKYWRSRRPAWIYANHPENISE</sequence>
<dbReference type="Proteomes" id="UP001597079">
    <property type="component" value="Unassembled WGS sequence"/>
</dbReference>
<dbReference type="EMBL" id="JBHUCX010000007">
    <property type="protein sequence ID" value="MFD1673522.1"/>
    <property type="molecule type" value="Genomic_DNA"/>
</dbReference>
<organism evidence="1 2">
    <name type="scientific">Alicyclobacillus fodiniaquatilis</name>
    <dbReference type="NCBI Taxonomy" id="1661150"/>
    <lineage>
        <taxon>Bacteria</taxon>
        <taxon>Bacillati</taxon>
        <taxon>Bacillota</taxon>
        <taxon>Bacilli</taxon>
        <taxon>Bacillales</taxon>
        <taxon>Alicyclobacillaceae</taxon>
        <taxon>Alicyclobacillus</taxon>
    </lineage>
</organism>
<evidence type="ECO:0000313" key="1">
    <source>
        <dbReference type="EMBL" id="MFD1673522.1"/>
    </source>
</evidence>